<dbReference type="PRINTS" id="PR00038">
    <property type="entry name" value="HTHLUXR"/>
</dbReference>
<dbReference type="CDD" id="cd06170">
    <property type="entry name" value="LuxR_C_like"/>
    <property type="match status" value="1"/>
</dbReference>
<keyword evidence="7" id="KW-1185">Reference proteome</keyword>
<dbReference type="Pfam" id="PF00561">
    <property type="entry name" value="Abhydrolase_1"/>
    <property type="match status" value="1"/>
</dbReference>
<feature type="domain" description="HTH luxR-type" evidence="5">
    <location>
        <begin position="300"/>
        <end position="368"/>
    </location>
</feature>
<evidence type="ECO:0000256" key="4">
    <source>
        <dbReference type="SAM" id="MobiDB-lite"/>
    </source>
</evidence>
<dbReference type="Proteomes" id="UP001157109">
    <property type="component" value="Unassembled WGS sequence"/>
</dbReference>
<reference evidence="7" key="1">
    <citation type="journal article" date="2019" name="Int. J. Syst. Evol. Microbiol.">
        <title>The Global Catalogue of Microorganisms (GCM) 10K type strain sequencing project: providing services to taxonomists for standard genome sequencing and annotation.</title>
        <authorList>
            <consortium name="The Broad Institute Genomics Platform"/>
            <consortium name="The Broad Institute Genome Sequencing Center for Infectious Disease"/>
            <person name="Wu L."/>
            <person name="Ma J."/>
        </authorList>
    </citation>
    <scope>NUCLEOTIDE SEQUENCE [LARGE SCALE GENOMIC DNA]</scope>
    <source>
        <strain evidence="7">NBRC 105830</strain>
    </source>
</reference>
<gene>
    <name evidence="6" type="ORF">GCM10025862_00130</name>
</gene>
<evidence type="ECO:0000259" key="5">
    <source>
        <dbReference type="PROSITE" id="PS50043"/>
    </source>
</evidence>
<evidence type="ECO:0000313" key="7">
    <source>
        <dbReference type="Proteomes" id="UP001157109"/>
    </source>
</evidence>
<dbReference type="SUPFAM" id="SSF46894">
    <property type="entry name" value="C-terminal effector domain of the bipartite response regulators"/>
    <property type="match status" value="1"/>
</dbReference>
<evidence type="ECO:0000313" key="6">
    <source>
        <dbReference type="EMBL" id="GMA17992.1"/>
    </source>
</evidence>
<feature type="compositionally biased region" description="Basic residues" evidence="4">
    <location>
        <begin position="245"/>
        <end position="261"/>
    </location>
</feature>
<comment type="caution">
    <text evidence="6">The sequence shown here is derived from an EMBL/GenBank/DDBJ whole genome shotgun (WGS) entry which is preliminary data.</text>
</comment>
<dbReference type="EMBL" id="BSUJ01000001">
    <property type="protein sequence ID" value="GMA17992.1"/>
    <property type="molecule type" value="Genomic_DNA"/>
</dbReference>
<organism evidence="6 7">
    <name type="scientific">Arsenicicoccus piscis</name>
    <dbReference type="NCBI Taxonomy" id="673954"/>
    <lineage>
        <taxon>Bacteria</taxon>
        <taxon>Bacillati</taxon>
        <taxon>Actinomycetota</taxon>
        <taxon>Actinomycetes</taxon>
        <taxon>Micrococcales</taxon>
        <taxon>Intrasporangiaceae</taxon>
        <taxon>Arsenicicoccus</taxon>
    </lineage>
</organism>
<keyword evidence="2" id="KW-0238">DNA-binding</keyword>
<proteinExistence type="predicted"/>
<evidence type="ECO:0000256" key="1">
    <source>
        <dbReference type="ARBA" id="ARBA00023015"/>
    </source>
</evidence>
<dbReference type="InterPro" id="IPR016032">
    <property type="entry name" value="Sig_transdc_resp-reg_C-effctor"/>
</dbReference>
<dbReference type="InterPro" id="IPR000073">
    <property type="entry name" value="AB_hydrolase_1"/>
</dbReference>
<dbReference type="Gene3D" id="3.40.50.1820">
    <property type="entry name" value="alpha/beta hydrolase"/>
    <property type="match status" value="1"/>
</dbReference>
<dbReference type="PANTHER" id="PTHR44688:SF16">
    <property type="entry name" value="DNA-BINDING TRANSCRIPTIONAL ACTIVATOR DEVR_DOSR"/>
    <property type="match status" value="1"/>
</dbReference>
<dbReference type="InterPro" id="IPR029058">
    <property type="entry name" value="AB_hydrolase_fold"/>
</dbReference>
<keyword evidence="1" id="KW-0805">Transcription regulation</keyword>
<feature type="region of interest" description="Disordered" evidence="4">
    <location>
        <begin position="241"/>
        <end position="272"/>
    </location>
</feature>
<dbReference type="SUPFAM" id="SSF53474">
    <property type="entry name" value="alpha/beta-Hydrolases"/>
    <property type="match status" value="1"/>
</dbReference>
<dbReference type="PROSITE" id="PS50043">
    <property type="entry name" value="HTH_LUXR_2"/>
    <property type="match status" value="1"/>
</dbReference>
<dbReference type="PRINTS" id="PR00111">
    <property type="entry name" value="ABHYDROLASE"/>
</dbReference>
<evidence type="ECO:0000256" key="2">
    <source>
        <dbReference type="ARBA" id="ARBA00023125"/>
    </source>
</evidence>
<dbReference type="RefSeq" id="WP_284283311.1">
    <property type="nucleotide sequence ID" value="NZ_BSUJ01000001.1"/>
</dbReference>
<keyword evidence="3" id="KW-0804">Transcription</keyword>
<dbReference type="InterPro" id="IPR036388">
    <property type="entry name" value="WH-like_DNA-bd_sf"/>
</dbReference>
<dbReference type="PROSITE" id="PS00622">
    <property type="entry name" value="HTH_LUXR_1"/>
    <property type="match status" value="1"/>
</dbReference>
<dbReference type="Pfam" id="PF00196">
    <property type="entry name" value="GerE"/>
    <property type="match status" value="1"/>
</dbReference>
<name>A0ABQ6HI96_9MICO</name>
<dbReference type="InterPro" id="IPR000792">
    <property type="entry name" value="Tscrpt_reg_LuxR_C"/>
</dbReference>
<evidence type="ECO:0000256" key="3">
    <source>
        <dbReference type="ARBA" id="ARBA00023163"/>
    </source>
</evidence>
<dbReference type="Gene3D" id="1.10.10.10">
    <property type="entry name" value="Winged helix-like DNA-binding domain superfamily/Winged helix DNA-binding domain"/>
    <property type="match status" value="1"/>
</dbReference>
<dbReference type="SMART" id="SM00421">
    <property type="entry name" value="HTH_LUXR"/>
    <property type="match status" value="1"/>
</dbReference>
<accession>A0ABQ6HI96</accession>
<dbReference type="PANTHER" id="PTHR44688">
    <property type="entry name" value="DNA-BINDING TRANSCRIPTIONAL ACTIVATOR DEVR_DOSR"/>
    <property type="match status" value="1"/>
</dbReference>
<protein>
    <recommendedName>
        <fullName evidence="5">HTH luxR-type domain-containing protein</fullName>
    </recommendedName>
</protein>
<sequence>MGGGSPRGSQQRVRFCRSIDGTTIAYAVHGAGPPLVLDSCWLSHLEFDWQSPVWRHYLVELGRDHTVVRFDERGHGLSQRDVTDFSLERRIDDLTQVVDDLGLGRFALMAMAQGGPVALHYTVRHPERVSHLVCASTYAGVGNHVTDDDRELEAAFEAMIRAGWDRKDPLFRRVFTTMMIPGATEQQMRWVDDLQQRAVSARTAYAARRQRGEADALDVLAQVTAPTLILHSRHERMNAFEHSPARARHPGRPAGRPRQRQPHPAGGRARVAGLHHRGSCLPCHARRRRATGHRGWPGRGRPLDEVLSRREAEVLGLAAQGLTNGAIATALTLSVRTVERHLQNVYTKLGVGGPTARAVAVVRWVRDR</sequence>